<proteinExistence type="predicted"/>
<keyword evidence="2" id="KW-1185">Reference proteome</keyword>
<organism evidence="1 2">
    <name type="scientific">Lasiodiplodia mahajangana</name>
    <dbReference type="NCBI Taxonomy" id="1108764"/>
    <lineage>
        <taxon>Eukaryota</taxon>
        <taxon>Fungi</taxon>
        <taxon>Dikarya</taxon>
        <taxon>Ascomycota</taxon>
        <taxon>Pezizomycotina</taxon>
        <taxon>Dothideomycetes</taxon>
        <taxon>Dothideomycetes incertae sedis</taxon>
        <taxon>Botryosphaeriales</taxon>
        <taxon>Botryosphaeriaceae</taxon>
        <taxon>Lasiodiplodia</taxon>
    </lineage>
</organism>
<accession>A0ACC2JZF8</accession>
<comment type="caution">
    <text evidence="1">The sequence shown here is derived from an EMBL/GenBank/DDBJ whole genome shotgun (WGS) entry which is preliminary data.</text>
</comment>
<dbReference type="Proteomes" id="UP001153332">
    <property type="component" value="Unassembled WGS sequence"/>
</dbReference>
<evidence type="ECO:0000313" key="1">
    <source>
        <dbReference type="EMBL" id="KAJ8132684.1"/>
    </source>
</evidence>
<sequence length="575" mass="62424">MSYSHYFNTKCWSKEARAQAAPCVQNLSNWNPALEEIRQWTEYEPQPLRTLPNTASHLGAGALYVKDESRRFGPELGSFKALGAPYAIYRILAEKVYSCTGIRPSSAELHTNKFHEITEQETVCVATDGNQGRGLAYGAKIFGCRCVVYIHNHVSVGREQKIKELGAIAIRINGEYEDSVERAKEDCRMNGWHFVSSTSWDDFNSNIPRDVMNAYMVVVEEATSMVPSVKDITHVLVCGGVGSIAAAIFLGILTRFREIKRESPNKQVALPRFVIVEPHEADCLLQSARNGDLCQSGGSLHTMMAGLACRTPSPAAWNLLSWLASDFIAVPDTFAVAGMQALAAGCRGDIPVVSGESSAATMGVMLEAGKDRVLRDKLGLQPTSQVLLFNLEGSTDPEIYERIVFLATSSLFDTRHREVDASYTRNNSDTVAVNATQRRSSARVGGRANLASSWAAKKNVSILSVIARLNYIDGILRENANLRTSLSKHNAGSITGAISSPSPNAAAAASVAPDANAQPVAPTEDPSRNPALRSRPWFQSISSSNVPILIGEIADAAFATRCCQVLLIPKLDHKP</sequence>
<dbReference type="EMBL" id="JAPUUL010000097">
    <property type="protein sequence ID" value="KAJ8132684.1"/>
    <property type="molecule type" value="Genomic_DNA"/>
</dbReference>
<name>A0ACC2JZF8_9PEZI</name>
<reference evidence="1" key="1">
    <citation type="submission" date="2022-12" db="EMBL/GenBank/DDBJ databases">
        <title>Genome Sequence of Lasiodiplodia mahajangana.</title>
        <authorList>
            <person name="Buettner E."/>
        </authorList>
    </citation>
    <scope>NUCLEOTIDE SEQUENCE</scope>
    <source>
        <strain evidence="1">VT137</strain>
    </source>
</reference>
<protein>
    <submittedName>
        <fullName evidence="1">Uncharacterized protein</fullName>
    </submittedName>
</protein>
<gene>
    <name evidence="1" type="ORF">O1611_g950</name>
</gene>
<evidence type="ECO:0000313" key="2">
    <source>
        <dbReference type="Proteomes" id="UP001153332"/>
    </source>
</evidence>